<evidence type="ECO:0000259" key="2">
    <source>
        <dbReference type="Pfam" id="PF19081"/>
    </source>
</evidence>
<dbReference type="RefSeq" id="WP_214114507.1">
    <property type="nucleotide sequence ID" value="NZ_JAHCTB010000006.1"/>
</dbReference>
<reference evidence="3 4" key="1">
    <citation type="submission" date="2021-05" db="EMBL/GenBank/DDBJ databases">
        <title>Aequorivita echinoideorum JCM 30378 genome.</title>
        <authorList>
            <person name="Zhang H."/>
            <person name="Li C."/>
        </authorList>
    </citation>
    <scope>NUCLEOTIDE SEQUENCE [LARGE SCALE GENOMIC DNA]</scope>
    <source>
        <strain evidence="3 4">JCM30378</strain>
    </source>
</reference>
<dbReference type="Proteomes" id="UP001297092">
    <property type="component" value="Unassembled WGS sequence"/>
</dbReference>
<evidence type="ECO:0000256" key="1">
    <source>
        <dbReference type="SAM" id="SignalP"/>
    </source>
</evidence>
<comment type="caution">
    <text evidence="3">The sequence shown here is derived from an EMBL/GenBank/DDBJ whole genome shotgun (WGS) entry which is preliminary data.</text>
</comment>
<dbReference type="EMBL" id="JAHCTB010000006">
    <property type="protein sequence ID" value="MBT0609138.1"/>
    <property type="molecule type" value="Genomic_DNA"/>
</dbReference>
<feature type="domain" description="Ig-like" evidence="2">
    <location>
        <begin position="30"/>
        <end position="97"/>
    </location>
</feature>
<name>A0ABS5S830_9FLAO</name>
<keyword evidence="4" id="KW-1185">Reference proteome</keyword>
<keyword evidence="1" id="KW-0732">Signal</keyword>
<feature type="chain" id="PRO_5046544213" description="Ig-like domain-containing protein" evidence="1">
    <location>
        <begin position="20"/>
        <end position="1743"/>
    </location>
</feature>
<proteinExistence type="predicted"/>
<dbReference type="Pfam" id="PF19081">
    <property type="entry name" value="Ig_7"/>
    <property type="match status" value="1"/>
</dbReference>
<protein>
    <recommendedName>
        <fullName evidence="2">Ig-like domain-containing protein</fullName>
    </recommendedName>
</protein>
<feature type="signal peptide" evidence="1">
    <location>
        <begin position="1"/>
        <end position="19"/>
    </location>
</feature>
<gene>
    <name evidence="3" type="ORF">KIV10_13195</name>
</gene>
<organism evidence="3 4">
    <name type="scientific">Aequorivita echinoideorum</name>
    <dbReference type="NCBI Taxonomy" id="1549647"/>
    <lineage>
        <taxon>Bacteria</taxon>
        <taxon>Pseudomonadati</taxon>
        <taxon>Bacteroidota</taxon>
        <taxon>Flavobacteriia</taxon>
        <taxon>Flavobacteriales</taxon>
        <taxon>Flavobacteriaceae</taxon>
        <taxon>Aequorivita</taxon>
    </lineage>
</organism>
<evidence type="ECO:0000313" key="4">
    <source>
        <dbReference type="Proteomes" id="UP001297092"/>
    </source>
</evidence>
<evidence type="ECO:0000313" key="3">
    <source>
        <dbReference type="EMBL" id="MBT0609138.1"/>
    </source>
</evidence>
<dbReference type="InterPro" id="IPR044023">
    <property type="entry name" value="Ig_7"/>
</dbReference>
<feature type="non-terminal residue" evidence="3">
    <location>
        <position position="1743"/>
    </location>
</feature>
<sequence>MKKVTLLIFLTFFPFIFYGQQCPDPIANDVQYFCTGSVQTLNNLTVTASGTLTWYSDPAGTNVIPGTTTIISGTTYYVSNTDTLAGCTESNLVPITVYLQSLHFNVNPQSCIDLGNNVFLVDPNGPIQIDVLDINNNPKTARWTPVGNPLYIDAALTLSHFAFPTGFSTLYFGNAVADREYVYTVSTLPTQIAAGVCPRGTQQFTLLTGSFIYDDLCYNTTTTLAGLGVPGGNITWYSDAGGTTIIPETTVVVGGQTYYAGFNDPSCPDILPVIVEYAVDAPIGDSNALFCTAATWLSVGITEDDDRLSDLNICGTNLTFYDATGTTPIPANTPLTDGTTYQVTQTVSGCESEPLVIMATERVCSCIKNETGFTFNRRVITSGNLHDSCNENNITGPATIGAPNVFTSAAVVPSTPGNDPNLAAAGIPNHPRTSPFVACTNNAYRINNTETGFGSGSELVAMKKQFIAGEVMTFDFSMILQNPSGHVKEDQPFLKINIFDENNNLFSERCVTSDPGNCIFRSTTFNGQPLVYTDWSCLKVNTIELQGQRVTAEIILGDCNLSGHWAYAYVDNFQVGDDGPNVCSNSSFGYLALNSTTAVTGEDYRACSLIDNPAPAECDPLAPVLNPLFPFDVCGDLTAPVSATGNGISPGPLQMNIFQNGNNVGNSTAIQPSGGGSGFCFEIDQSDITVPLFGYFSFQATAEYQINCGTAINYDLDADLNGFKVCPVAECPTPLTVCGTTSTGFATFDLTSRESEIISRYPGPAAPFGNLIVTFYETLLQAQNGGPQIATPTAYQNTTINTQTVFARLDFDWAGLGVAAPYPDDCYDIVPLELFAGIAPDVPAYPNITPLTQCPDPLTTSYTFNLNDVETELLANLAVPTDYTYVFYTSLNNAQLEQSPITNPLTYTVNVPPAISPIRIYVRVEGPDGCFTITSFDLIIFPDIVYTPPTDYELCDDQTTADGFTQFDLNSKVTEINSPGSTITFYDNQTSADTGVGTPLPLLYTNTINPETVYVRIEDANGCSITEEFDLIVNPNPIAGPVDDMARCGAGSAQFDFSIPGAQAINGQTDLSVSFYLTQANAEGGLPANQLPVLYTHSGGPTTIYIRLENDITGCFTIIPFMIEIVGAPPITSPITDYLLCDINQDGTEIFDLTSKENEILGTIPPNTVDITYHVSVADRNNGIAIATPNAFNSGGQTIYFRVTYNDGSGCFSDGQFVIGLEPAITFTTPTDYELCDDQTADGFTQFDLNTKVTEINTTGTVTFYNNPADATSGAGTTLPLLYTNTSNSQTIYVRIVSAGGCFTTTEFDLIVNPNPVAGTPTDLELCDSGNGSAQFDLSVPGAEIENGQAGVTTTFYLTQILAEGGTTGQLPTLYTASGGPTTIYTRLEDNATGCFTIATFTIEVIPAPAITSPITDYILCDNDQDGTEDFDLTSKEPEILNTINPATVTVSYYLSVADRNNGIAIATPNAFNSAGQTIYFRVTSNDPTACFSDGQFVIGLEPAIAFTTPTDYELCDDQTADGFTQFDLNTKVTEINTTGTVTFYDNPADATSGAGTTLPLLYTNTSNSQTIYVRIVSAGGCFTTTEFDLIVNPNPVAGTPTDLELCDSGNGSAQFDLSVPGAEIENGQAGVTTTFYLTQILAEGGTTGQLPTLYTASGGPTTIYTRLEDNATGCFTIATFTIEVIPAPAITSPITDYILCDNDQDGTEDFDLTSKEPEILNTINPATVTVSYYLSVADRNNG</sequence>
<accession>A0ABS5S830</accession>